<comment type="caution">
    <text evidence="1">The sequence shown here is derived from an EMBL/GenBank/DDBJ whole genome shotgun (WGS) entry which is preliminary data.</text>
</comment>
<dbReference type="EMBL" id="JAFIMR010000005">
    <property type="protein sequence ID" value="KAI1878579.1"/>
    <property type="molecule type" value="Genomic_DNA"/>
</dbReference>
<sequence>MDSVAFGTIVGCRVETRPFCRPFFAAHCSLLWRRGSGTPPRVDRDGALIGCLQEMLPKTASVTGSPQGHCWPPAALALLPTLKRSRYLDQEGRSLEIASLGEAAGPAEHGKTGVVVPPCRTDLVTVTHEHVTAGLRPYYDPIGSNKRLFNALATGNIRMAVGEIYRWLTSIPQDFELLQPRENCFPNPGYPAV</sequence>
<evidence type="ECO:0000313" key="1">
    <source>
        <dbReference type="EMBL" id="KAI1878579.1"/>
    </source>
</evidence>
<reference evidence="1" key="1">
    <citation type="submission" date="2021-03" db="EMBL/GenBank/DDBJ databases">
        <title>Revisited historic fungal species revealed as producer of novel bioactive compounds through whole genome sequencing and comparative genomics.</title>
        <authorList>
            <person name="Vignolle G.A."/>
            <person name="Hochenegger N."/>
            <person name="Mach R.L."/>
            <person name="Mach-Aigner A.R."/>
            <person name="Javad Rahimi M."/>
            <person name="Salim K.A."/>
            <person name="Chan C.M."/>
            <person name="Lim L.B.L."/>
            <person name="Cai F."/>
            <person name="Druzhinina I.S."/>
            <person name="U'Ren J.M."/>
            <person name="Derntl C."/>
        </authorList>
    </citation>
    <scope>NUCLEOTIDE SEQUENCE</scope>
    <source>
        <strain evidence="1">TUCIM 5799</strain>
    </source>
</reference>
<protein>
    <submittedName>
        <fullName evidence="1">Uncharacterized protein</fullName>
    </submittedName>
</protein>
<dbReference type="AlphaFoldDB" id="A0A9P9WSS3"/>
<gene>
    <name evidence="1" type="ORF">JX265_002756</name>
</gene>
<proteinExistence type="predicted"/>
<evidence type="ECO:0000313" key="2">
    <source>
        <dbReference type="Proteomes" id="UP000829685"/>
    </source>
</evidence>
<accession>A0A9P9WSS3</accession>
<organism evidence="1 2">
    <name type="scientific">Neoarthrinium moseri</name>
    <dbReference type="NCBI Taxonomy" id="1658444"/>
    <lineage>
        <taxon>Eukaryota</taxon>
        <taxon>Fungi</taxon>
        <taxon>Dikarya</taxon>
        <taxon>Ascomycota</taxon>
        <taxon>Pezizomycotina</taxon>
        <taxon>Sordariomycetes</taxon>
        <taxon>Xylariomycetidae</taxon>
        <taxon>Amphisphaeriales</taxon>
        <taxon>Apiosporaceae</taxon>
        <taxon>Neoarthrinium</taxon>
    </lineage>
</organism>
<keyword evidence="2" id="KW-1185">Reference proteome</keyword>
<name>A0A9P9WSS3_9PEZI</name>
<dbReference type="Proteomes" id="UP000829685">
    <property type="component" value="Unassembled WGS sequence"/>
</dbReference>